<proteinExistence type="predicted"/>
<evidence type="ECO:0000313" key="1">
    <source>
        <dbReference type="EMBL" id="TFK61114.1"/>
    </source>
</evidence>
<protein>
    <submittedName>
        <fullName evidence="1">Uncharacterized protein</fullName>
    </submittedName>
</protein>
<name>A0ACD3A735_9AGAR</name>
<sequence>MPLLFRQNPIAIGPYALVTPSSPNLLPVNLKATTATQILLAVGTRVHEIRAELGLKVVPSADRAARDRLIDSVHTLLDRINSEKELHWTKQRNPDDRSRLSTTMYHNLSRYATNLRCEDFFFARTGPSNPVVRAAALAPAAPIPVDPRTCTSSFHRDPITTPYISCPACFCLYPLDETHSSISLPHCTHKPTRESLPGKATLWTSLNIGGCQTRTVPIRKYLHQGLKNWVGRFLSRPGMEKILDSYGSDPKKSRRPNF</sequence>
<reference evidence="1 2" key="1">
    <citation type="journal article" date="2019" name="Nat. Ecol. Evol.">
        <title>Megaphylogeny resolves global patterns of mushroom evolution.</title>
        <authorList>
            <person name="Varga T."/>
            <person name="Krizsan K."/>
            <person name="Foldi C."/>
            <person name="Dima B."/>
            <person name="Sanchez-Garcia M."/>
            <person name="Sanchez-Ramirez S."/>
            <person name="Szollosi G.J."/>
            <person name="Szarkandi J.G."/>
            <person name="Papp V."/>
            <person name="Albert L."/>
            <person name="Andreopoulos W."/>
            <person name="Angelini C."/>
            <person name="Antonin V."/>
            <person name="Barry K.W."/>
            <person name="Bougher N.L."/>
            <person name="Buchanan P."/>
            <person name="Buyck B."/>
            <person name="Bense V."/>
            <person name="Catcheside P."/>
            <person name="Chovatia M."/>
            <person name="Cooper J."/>
            <person name="Damon W."/>
            <person name="Desjardin D."/>
            <person name="Finy P."/>
            <person name="Geml J."/>
            <person name="Haridas S."/>
            <person name="Hughes K."/>
            <person name="Justo A."/>
            <person name="Karasinski D."/>
            <person name="Kautmanova I."/>
            <person name="Kiss B."/>
            <person name="Kocsube S."/>
            <person name="Kotiranta H."/>
            <person name="LaButti K.M."/>
            <person name="Lechner B.E."/>
            <person name="Liimatainen K."/>
            <person name="Lipzen A."/>
            <person name="Lukacs Z."/>
            <person name="Mihaltcheva S."/>
            <person name="Morgado L.N."/>
            <person name="Niskanen T."/>
            <person name="Noordeloos M.E."/>
            <person name="Ohm R.A."/>
            <person name="Ortiz-Santana B."/>
            <person name="Ovrebo C."/>
            <person name="Racz N."/>
            <person name="Riley R."/>
            <person name="Savchenko A."/>
            <person name="Shiryaev A."/>
            <person name="Soop K."/>
            <person name="Spirin V."/>
            <person name="Szebenyi C."/>
            <person name="Tomsovsky M."/>
            <person name="Tulloss R.E."/>
            <person name="Uehling J."/>
            <person name="Grigoriev I.V."/>
            <person name="Vagvolgyi C."/>
            <person name="Papp T."/>
            <person name="Martin F.M."/>
            <person name="Miettinen O."/>
            <person name="Hibbett D.S."/>
            <person name="Nagy L.G."/>
        </authorList>
    </citation>
    <scope>NUCLEOTIDE SEQUENCE [LARGE SCALE GENOMIC DNA]</scope>
    <source>
        <strain evidence="1 2">NL-1719</strain>
    </source>
</reference>
<keyword evidence="2" id="KW-1185">Reference proteome</keyword>
<evidence type="ECO:0000313" key="2">
    <source>
        <dbReference type="Proteomes" id="UP000308600"/>
    </source>
</evidence>
<accession>A0ACD3A735</accession>
<dbReference type="EMBL" id="ML208693">
    <property type="protein sequence ID" value="TFK61114.1"/>
    <property type="molecule type" value="Genomic_DNA"/>
</dbReference>
<organism evidence="1 2">
    <name type="scientific">Pluteus cervinus</name>
    <dbReference type="NCBI Taxonomy" id="181527"/>
    <lineage>
        <taxon>Eukaryota</taxon>
        <taxon>Fungi</taxon>
        <taxon>Dikarya</taxon>
        <taxon>Basidiomycota</taxon>
        <taxon>Agaricomycotina</taxon>
        <taxon>Agaricomycetes</taxon>
        <taxon>Agaricomycetidae</taxon>
        <taxon>Agaricales</taxon>
        <taxon>Pluteineae</taxon>
        <taxon>Pluteaceae</taxon>
        <taxon>Pluteus</taxon>
    </lineage>
</organism>
<dbReference type="Proteomes" id="UP000308600">
    <property type="component" value="Unassembled WGS sequence"/>
</dbReference>
<gene>
    <name evidence="1" type="ORF">BDN72DRAFT_904384</name>
</gene>